<dbReference type="SUPFAM" id="SSF109998">
    <property type="entry name" value="Triger factor/SurA peptide-binding domain-like"/>
    <property type="match status" value="1"/>
</dbReference>
<feature type="non-terminal residue" evidence="4">
    <location>
        <position position="124"/>
    </location>
</feature>
<keyword evidence="2" id="KW-0413">Isomerase</keyword>
<evidence type="ECO:0000256" key="1">
    <source>
        <dbReference type="ARBA" id="ARBA00022729"/>
    </source>
</evidence>
<dbReference type="Pfam" id="PF09312">
    <property type="entry name" value="SurA_N"/>
    <property type="match status" value="1"/>
</dbReference>
<dbReference type="Gene3D" id="1.10.4030.10">
    <property type="entry name" value="Porin chaperone SurA, peptide-binding domain"/>
    <property type="match status" value="1"/>
</dbReference>
<accession>A0A382A0Z9</accession>
<dbReference type="GO" id="GO:0003755">
    <property type="term" value="F:peptidyl-prolyl cis-trans isomerase activity"/>
    <property type="evidence" value="ECO:0007669"/>
    <property type="project" value="UniProtKB-KW"/>
</dbReference>
<organism evidence="4">
    <name type="scientific">marine metagenome</name>
    <dbReference type="NCBI Taxonomy" id="408172"/>
    <lineage>
        <taxon>unclassified sequences</taxon>
        <taxon>metagenomes</taxon>
        <taxon>ecological metagenomes</taxon>
    </lineage>
</organism>
<proteinExistence type="predicted"/>
<keyword evidence="1" id="KW-0732">Signal</keyword>
<sequence>MKPSLVEGKIFDRVVAKVNTEIITLSSIEARAEFLKQKFMQNYDEDQILREALEMMINEKLQIQQGKKMGFEVDDITVDAAIKDIEKKNSLENGQLAIMLESEGKSVEAYKNNVRDQILVSKIT</sequence>
<reference evidence="4" key="1">
    <citation type="submission" date="2018-05" db="EMBL/GenBank/DDBJ databases">
        <authorList>
            <person name="Lanie J.A."/>
            <person name="Ng W.-L."/>
            <person name="Kazmierczak K.M."/>
            <person name="Andrzejewski T.M."/>
            <person name="Davidsen T.M."/>
            <person name="Wayne K.J."/>
            <person name="Tettelin H."/>
            <person name="Glass J.I."/>
            <person name="Rusch D."/>
            <person name="Podicherti R."/>
            <person name="Tsui H.-C.T."/>
            <person name="Winkler M.E."/>
        </authorList>
    </citation>
    <scope>NUCLEOTIDE SEQUENCE</scope>
</reference>
<dbReference type="InterPro" id="IPR050280">
    <property type="entry name" value="OMP_Chaperone_SurA"/>
</dbReference>
<keyword evidence="2" id="KW-0697">Rotamase</keyword>
<dbReference type="EMBL" id="UINC01023469">
    <property type="protein sequence ID" value="SVA95195.1"/>
    <property type="molecule type" value="Genomic_DNA"/>
</dbReference>
<evidence type="ECO:0000256" key="2">
    <source>
        <dbReference type="ARBA" id="ARBA00023110"/>
    </source>
</evidence>
<evidence type="ECO:0000313" key="4">
    <source>
        <dbReference type="EMBL" id="SVA95195.1"/>
    </source>
</evidence>
<evidence type="ECO:0000259" key="3">
    <source>
        <dbReference type="Pfam" id="PF09312"/>
    </source>
</evidence>
<dbReference type="InterPro" id="IPR015391">
    <property type="entry name" value="SurA_N"/>
</dbReference>
<dbReference type="AlphaFoldDB" id="A0A382A0Z9"/>
<feature type="domain" description="SurA N-terminal" evidence="3">
    <location>
        <begin position="12"/>
        <end position="123"/>
    </location>
</feature>
<dbReference type="InterPro" id="IPR027304">
    <property type="entry name" value="Trigger_fact/SurA_dom_sf"/>
</dbReference>
<dbReference type="PANTHER" id="PTHR47637:SF1">
    <property type="entry name" value="CHAPERONE SURA"/>
    <property type="match status" value="1"/>
</dbReference>
<dbReference type="PANTHER" id="PTHR47637">
    <property type="entry name" value="CHAPERONE SURA"/>
    <property type="match status" value="1"/>
</dbReference>
<gene>
    <name evidence="4" type="ORF">METZ01_LOCUS148049</name>
</gene>
<protein>
    <recommendedName>
        <fullName evidence="3">SurA N-terminal domain-containing protein</fullName>
    </recommendedName>
</protein>
<name>A0A382A0Z9_9ZZZZ</name>